<evidence type="ECO:0000313" key="5">
    <source>
        <dbReference type="Proteomes" id="UP000694551"/>
    </source>
</evidence>
<organism evidence="4 5">
    <name type="scientific">Strix occidentalis caurina</name>
    <name type="common">northern spotted owl</name>
    <dbReference type="NCBI Taxonomy" id="311401"/>
    <lineage>
        <taxon>Eukaryota</taxon>
        <taxon>Metazoa</taxon>
        <taxon>Chordata</taxon>
        <taxon>Craniata</taxon>
        <taxon>Vertebrata</taxon>
        <taxon>Euteleostomi</taxon>
        <taxon>Archelosauria</taxon>
        <taxon>Archosauria</taxon>
        <taxon>Dinosauria</taxon>
        <taxon>Saurischia</taxon>
        <taxon>Theropoda</taxon>
        <taxon>Coelurosauria</taxon>
        <taxon>Aves</taxon>
        <taxon>Neognathae</taxon>
        <taxon>Neoaves</taxon>
        <taxon>Telluraves</taxon>
        <taxon>Strigiformes</taxon>
        <taxon>Strigidae</taxon>
        <taxon>Strix</taxon>
    </lineage>
</organism>
<dbReference type="InterPro" id="IPR050195">
    <property type="entry name" value="Primate_lentivir_Gag_pol-like"/>
</dbReference>
<reference evidence="4" key="1">
    <citation type="submission" date="2025-08" db="UniProtKB">
        <authorList>
            <consortium name="Ensembl"/>
        </authorList>
    </citation>
    <scope>IDENTIFICATION</scope>
</reference>
<dbReference type="Gene3D" id="1.10.1200.30">
    <property type="match status" value="1"/>
</dbReference>
<dbReference type="GO" id="GO:0008270">
    <property type="term" value="F:zinc ion binding"/>
    <property type="evidence" value="ECO:0007669"/>
    <property type="project" value="UniProtKB-KW"/>
</dbReference>
<keyword evidence="1" id="KW-0479">Metal-binding</keyword>
<dbReference type="GO" id="GO:0003676">
    <property type="term" value="F:nucleic acid binding"/>
    <property type="evidence" value="ECO:0007669"/>
    <property type="project" value="InterPro"/>
</dbReference>
<dbReference type="Ensembl" id="ENSSOCT00000014845.1">
    <property type="protein sequence ID" value="ENSSOCP00000014470.1"/>
    <property type="gene ID" value="ENSSOCG00000010935.1"/>
</dbReference>
<reference evidence="4" key="2">
    <citation type="submission" date="2025-09" db="UniProtKB">
        <authorList>
            <consortium name="Ensembl"/>
        </authorList>
    </citation>
    <scope>IDENTIFICATION</scope>
</reference>
<dbReference type="PANTHER" id="PTHR40389">
    <property type="entry name" value="ENDOGENOUS RETROVIRUS GROUP K MEMBER 24 GAG POLYPROTEIN-RELATED"/>
    <property type="match status" value="1"/>
</dbReference>
<dbReference type="InterPro" id="IPR036875">
    <property type="entry name" value="Znf_CCHC_sf"/>
</dbReference>
<keyword evidence="1" id="KW-0863">Zinc-finger</keyword>
<dbReference type="PANTHER" id="PTHR40389:SF3">
    <property type="entry name" value="IGE-BINDING PROTEIN"/>
    <property type="match status" value="1"/>
</dbReference>
<dbReference type="SMART" id="SM00343">
    <property type="entry name" value="ZnF_C2HC"/>
    <property type="match status" value="2"/>
</dbReference>
<dbReference type="InterPro" id="IPR001878">
    <property type="entry name" value="Znf_CCHC"/>
</dbReference>
<feature type="domain" description="CCHC-type" evidence="3">
    <location>
        <begin position="106"/>
        <end position="120"/>
    </location>
</feature>
<dbReference type="Proteomes" id="UP000694551">
    <property type="component" value="Unplaced"/>
</dbReference>
<name>A0A8D0FFY2_STROC</name>
<feature type="domain" description="CCHC-type" evidence="3">
    <location>
        <begin position="127"/>
        <end position="142"/>
    </location>
</feature>
<dbReference type="AlphaFoldDB" id="A0A8D0FFY2"/>
<dbReference type="Pfam" id="PF00098">
    <property type="entry name" value="zf-CCHC"/>
    <property type="match status" value="2"/>
</dbReference>
<dbReference type="PROSITE" id="PS50158">
    <property type="entry name" value="ZF_CCHC"/>
    <property type="match status" value="2"/>
</dbReference>
<evidence type="ECO:0000256" key="1">
    <source>
        <dbReference type="PROSITE-ProRule" id="PRU00047"/>
    </source>
</evidence>
<sequence length="173" mass="18938">MAPSQDGREGKGRRLRVRGRGPTSVCAEGEGKRLDRKDMMKLTGEGRRPRARGGGAFRCNSTTKEILRSLPKGASVADMIKHVVNEEHTAPVQVAVQTTVDKVMACFKCGQVGHVVANCPCLPKGPCWACGKKGHFAKECRSKKQGNGKGRRPPIHAARRPLHCPERRMLFLC</sequence>
<keyword evidence="1" id="KW-0862">Zinc</keyword>
<evidence type="ECO:0000313" key="4">
    <source>
        <dbReference type="Ensembl" id="ENSSOCP00000014470.1"/>
    </source>
</evidence>
<feature type="compositionally biased region" description="Basic and acidic residues" evidence="2">
    <location>
        <begin position="1"/>
        <end position="12"/>
    </location>
</feature>
<accession>A0A8D0FFY2</accession>
<dbReference type="SUPFAM" id="SSF57756">
    <property type="entry name" value="Retrovirus zinc finger-like domains"/>
    <property type="match status" value="1"/>
</dbReference>
<protein>
    <recommendedName>
        <fullName evidence="3">CCHC-type domain-containing protein</fullName>
    </recommendedName>
</protein>
<proteinExistence type="predicted"/>
<feature type="region of interest" description="Disordered" evidence="2">
    <location>
        <begin position="1"/>
        <end position="33"/>
    </location>
</feature>
<evidence type="ECO:0000256" key="2">
    <source>
        <dbReference type="SAM" id="MobiDB-lite"/>
    </source>
</evidence>
<keyword evidence="5" id="KW-1185">Reference proteome</keyword>
<dbReference type="Gene3D" id="4.10.60.10">
    <property type="entry name" value="Zinc finger, CCHC-type"/>
    <property type="match status" value="2"/>
</dbReference>
<evidence type="ECO:0000259" key="3">
    <source>
        <dbReference type="PROSITE" id="PS50158"/>
    </source>
</evidence>
<dbReference type="InterPro" id="IPR008916">
    <property type="entry name" value="Retrov_capsid_C"/>
</dbReference>